<keyword evidence="9" id="KW-0927">Auxin signaling pathway</keyword>
<keyword evidence="2" id="KW-0963">Cytoplasm</keyword>
<dbReference type="AlphaFoldDB" id="A0A7J6WXI2"/>
<evidence type="ECO:0000256" key="9">
    <source>
        <dbReference type="ARBA" id="ARBA00023294"/>
    </source>
</evidence>
<dbReference type="EMBL" id="JABWDY010008505">
    <property type="protein sequence ID" value="KAF5202159.1"/>
    <property type="molecule type" value="Genomic_DNA"/>
</dbReference>
<feature type="region of interest" description="Disordered" evidence="11">
    <location>
        <begin position="1"/>
        <end position="37"/>
    </location>
</feature>
<evidence type="ECO:0000256" key="11">
    <source>
        <dbReference type="SAM" id="MobiDB-lite"/>
    </source>
</evidence>
<feature type="compositionally biased region" description="Basic and acidic residues" evidence="11">
    <location>
        <begin position="1"/>
        <end position="10"/>
    </location>
</feature>
<dbReference type="GO" id="GO:0005524">
    <property type="term" value="F:ATP binding"/>
    <property type="evidence" value="ECO:0007669"/>
    <property type="project" value="UniProtKB-UniRule"/>
</dbReference>
<dbReference type="PROSITE" id="PS00107">
    <property type="entry name" value="PROTEIN_KINASE_ATP"/>
    <property type="match status" value="1"/>
</dbReference>
<comment type="subcellular location">
    <subcellularLocation>
        <location evidence="1">Cytoplasm</location>
    </subcellularLocation>
</comment>
<feature type="region of interest" description="Disordered" evidence="11">
    <location>
        <begin position="145"/>
        <end position="174"/>
    </location>
</feature>
<keyword evidence="6 10" id="KW-0547">Nucleotide-binding</keyword>
<dbReference type="FunFam" id="3.30.200.20:FF:000081">
    <property type="entry name" value="Octicosapeptide/phox/Bem1p domain kinase superfamily protein"/>
    <property type="match status" value="1"/>
</dbReference>
<dbReference type="SMART" id="SM00220">
    <property type="entry name" value="S_TKc"/>
    <property type="match status" value="1"/>
</dbReference>
<dbReference type="Pfam" id="PF00564">
    <property type="entry name" value="PB1"/>
    <property type="match status" value="1"/>
</dbReference>
<keyword evidence="4" id="KW-0597">Phosphoprotein</keyword>
<dbReference type="Pfam" id="PF07714">
    <property type="entry name" value="PK_Tyr_Ser-Thr"/>
    <property type="match status" value="1"/>
</dbReference>
<comment type="caution">
    <text evidence="13">The sequence shown here is derived from an EMBL/GenBank/DDBJ whole genome shotgun (WGS) entry which is preliminary data.</text>
</comment>
<dbReference type="FunFam" id="3.10.20.90:FF:000058">
    <property type="entry name" value="Octicosapeptide/phox/Bem1p domain kinase superfamily protein"/>
    <property type="match status" value="1"/>
</dbReference>
<reference evidence="13 14" key="1">
    <citation type="submission" date="2020-06" db="EMBL/GenBank/DDBJ databases">
        <title>Transcriptomic and genomic resources for Thalictrum thalictroides and T. hernandezii: Facilitating candidate gene discovery in an emerging model plant lineage.</title>
        <authorList>
            <person name="Arias T."/>
            <person name="Riano-Pachon D.M."/>
            <person name="Di Stilio V.S."/>
        </authorList>
    </citation>
    <scope>NUCLEOTIDE SEQUENCE [LARGE SCALE GENOMIC DNA]</scope>
    <source>
        <strain evidence="14">cv. WT478/WT964</strain>
        <tissue evidence="13">Leaves</tissue>
    </source>
</reference>
<dbReference type="InterPro" id="IPR017441">
    <property type="entry name" value="Protein_kinase_ATP_BS"/>
</dbReference>
<sequence>MEQSKNHDHFQYNATENKNDGHSTSNQRFLQDPSSSINANIRPPDFTQLGGIKPVHYSIQTGEEFDLEFIRERVIPRKPFIPSVASDPRSTTTYMDLKGILGISHTGSESGSDVSMLSTVEKGRVKDFDKKGSYVNENRTHYESVQSVPRSLSRNGSNQGVPYGFSSGNSDSSSGKVKFLCSFGGRILPRPSDGRLRYVGGETRIIGISKSITWLEFMQKTMLLYNQAHTIKYQLPGEDLDALVSVSCDEDLQNMLEECTVLEDGNRSQKPRMFLVSSSESDDPHFGLGSMDGDSEIQYVVAVNGMDAGQRINSSGQIISTSANDLDQLLSLNMESETSRAARESAVNAFPFASIPAPPTATNYVPPEALLSSISAPVKGVSFFERESSGKQQEPVQDSLHPDAVSAGQRHKSNDDDHGNIFGEAHNLGYTGSEADSTDFGYEPPMVPQSVFHSERVPQKQGEPELHNRLSKSDDSFGSQFLKSHLRSGLSQQEPITESLDKLNEVTVASQIEPSISSEKPEHAHELRSETKSSELTTSGMIMMDEKNPVNMEGVHQESAICNPQDIFSNDAGLARTERKEVFSDQTKTAVIDSGMGQGISNKQGEDPAVSLPELHWDEIASNAANSIGVMEHADNPAQVGNSKRDASEAETSATKQSTQGHGDILIDINDRFPRHFLSDIFSKERMTEDSTIISPLYSDGTGVSLNMENHDPKRWSFFQKLAQGEFLRNDVSLIDQDHLGYASSLATVEEGDRGAYNFSSLGMGINALGPADSHTVFEEEIQQETLDNVGPDIIDQLPYNPSHVEQSESVQFDGLSFTKTVEIPGIAESEYEDEKLKNDDFRGPLVDSALGEIDFSTLQIIKNEDLEELKELGSGTFGTVYHGKWRGTDVAIKRIKKSCFTGRSSEQERLTVEFWREADILSKLHHPNVVAFYGVVHDGPGSTLATVAEFMVNGSLRHVLLRKDRYLDRRKRLIIAMDAAFGMEYLHSKNIVHFDLKCDNLLVNLKDPQRPICKVGDFGLSKIKRNTLVTGGVRGTLPWMAPELLNGSSSKVSEKVDVFSFGIVLWEILTGEEPYANMHYGAIIGGIVSNTLRPLVPSFCDAEWKRLMEQCWAPDPVVRPSFTEIASRLRVMSSKAPIQTNK</sequence>
<evidence type="ECO:0000256" key="3">
    <source>
        <dbReference type="ARBA" id="ARBA00022527"/>
    </source>
</evidence>
<feature type="domain" description="Protein kinase" evidence="12">
    <location>
        <begin position="867"/>
        <end position="1132"/>
    </location>
</feature>
<evidence type="ECO:0000256" key="6">
    <source>
        <dbReference type="ARBA" id="ARBA00022741"/>
    </source>
</evidence>
<dbReference type="GO" id="GO:0004674">
    <property type="term" value="F:protein serine/threonine kinase activity"/>
    <property type="evidence" value="ECO:0007669"/>
    <property type="project" value="UniProtKB-KW"/>
</dbReference>
<evidence type="ECO:0000259" key="12">
    <source>
        <dbReference type="PROSITE" id="PS50011"/>
    </source>
</evidence>
<dbReference type="PANTHER" id="PTHR23257:SF957">
    <property type="entry name" value="F3O9.7 PROTEIN-RELATED"/>
    <property type="match status" value="1"/>
</dbReference>
<evidence type="ECO:0000256" key="4">
    <source>
        <dbReference type="ARBA" id="ARBA00022553"/>
    </source>
</evidence>
<evidence type="ECO:0000313" key="13">
    <source>
        <dbReference type="EMBL" id="KAF5202159.1"/>
    </source>
</evidence>
<feature type="region of interest" description="Disordered" evidence="11">
    <location>
        <begin position="636"/>
        <end position="662"/>
    </location>
</feature>
<dbReference type="CDD" id="cd13999">
    <property type="entry name" value="STKc_MAP3K-like"/>
    <property type="match status" value="1"/>
</dbReference>
<name>A0A7J6WXI2_THATH</name>
<dbReference type="InterPro" id="IPR050167">
    <property type="entry name" value="Ser_Thr_protein_kinase"/>
</dbReference>
<dbReference type="PANTHER" id="PTHR23257">
    <property type="entry name" value="SERINE-THREONINE PROTEIN KINASE"/>
    <property type="match status" value="1"/>
</dbReference>
<feature type="compositionally biased region" description="Basic and acidic residues" evidence="11">
    <location>
        <begin position="519"/>
        <end position="533"/>
    </location>
</feature>
<evidence type="ECO:0000256" key="10">
    <source>
        <dbReference type="PROSITE-ProRule" id="PRU10141"/>
    </source>
</evidence>
<gene>
    <name evidence="13" type="ORF">FRX31_008250</name>
</gene>
<evidence type="ECO:0000313" key="14">
    <source>
        <dbReference type="Proteomes" id="UP000554482"/>
    </source>
</evidence>
<dbReference type="GO" id="GO:0005737">
    <property type="term" value="C:cytoplasm"/>
    <property type="evidence" value="ECO:0007669"/>
    <property type="project" value="UniProtKB-SubCell"/>
</dbReference>
<evidence type="ECO:0000256" key="1">
    <source>
        <dbReference type="ARBA" id="ARBA00004496"/>
    </source>
</evidence>
<dbReference type="OrthoDB" id="4062651at2759"/>
<keyword evidence="14" id="KW-1185">Reference proteome</keyword>
<keyword evidence="3" id="KW-0723">Serine/threonine-protein kinase</keyword>
<dbReference type="SMART" id="SM00666">
    <property type="entry name" value="PB1"/>
    <property type="match status" value="1"/>
</dbReference>
<feature type="compositionally biased region" description="Polar residues" evidence="11">
    <location>
        <begin position="12"/>
        <end position="37"/>
    </location>
</feature>
<dbReference type="Gene3D" id="3.10.20.90">
    <property type="entry name" value="Phosphatidylinositol 3-kinase Catalytic Subunit, Chain A, domain 1"/>
    <property type="match status" value="1"/>
</dbReference>
<dbReference type="GO" id="GO:0010928">
    <property type="term" value="P:regulation of auxin mediated signaling pathway"/>
    <property type="evidence" value="ECO:0007669"/>
    <property type="project" value="UniProtKB-ARBA"/>
</dbReference>
<dbReference type="Gene3D" id="1.10.510.10">
    <property type="entry name" value="Transferase(Phosphotransferase) domain 1"/>
    <property type="match status" value="1"/>
</dbReference>
<dbReference type="Proteomes" id="UP000554482">
    <property type="component" value="Unassembled WGS sequence"/>
</dbReference>
<accession>A0A7J6WXI2</accession>
<keyword evidence="5" id="KW-0808">Transferase</keyword>
<dbReference type="PROSITE" id="PS00108">
    <property type="entry name" value="PROTEIN_KINASE_ST"/>
    <property type="match status" value="1"/>
</dbReference>
<dbReference type="SUPFAM" id="SSF56112">
    <property type="entry name" value="Protein kinase-like (PK-like)"/>
    <property type="match status" value="1"/>
</dbReference>
<dbReference type="SUPFAM" id="SSF54277">
    <property type="entry name" value="CAD &amp; PB1 domains"/>
    <property type="match status" value="1"/>
</dbReference>
<feature type="compositionally biased region" description="Polar residues" evidence="11">
    <location>
        <begin position="650"/>
        <end position="661"/>
    </location>
</feature>
<proteinExistence type="predicted"/>
<feature type="compositionally biased region" description="Polar residues" evidence="11">
    <location>
        <begin position="145"/>
        <end position="160"/>
    </location>
</feature>
<keyword evidence="7 13" id="KW-0418">Kinase</keyword>
<dbReference type="CDD" id="cd06410">
    <property type="entry name" value="PB1_UP2"/>
    <property type="match status" value="1"/>
</dbReference>
<keyword evidence="8 10" id="KW-0067">ATP-binding</keyword>
<dbReference type="InterPro" id="IPR000270">
    <property type="entry name" value="PB1_dom"/>
</dbReference>
<evidence type="ECO:0000256" key="2">
    <source>
        <dbReference type="ARBA" id="ARBA00022490"/>
    </source>
</evidence>
<evidence type="ECO:0000256" key="5">
    <source>
        <dbReference type="ARBA" id="ARBA00022679"/>
    </source>
</evidence>
<dbReference type="InterPro" id="IPR000719">
    <property type="entry name" value="Prot_kinase_dom"/>
</dbReference>
<dbReference type="Gene3D" id="3.30.200.20">
    <property type="entry name" value="Phosphorylase Kinase, domain 1"/>
    <property type="match status" value="1"/>
</dbReference>
<feature type="region of interest" description="Disordered" evidence="11">
    <location>
        <begin position="512"/>
        <end position="536"/>
    </location>
</feature>
<feature type="region of interest" description="Disordered" evidence="11">
    <location>
        <begin position="455"/>
        <end position="474"/>
    </location>
</feature>
<evidence type="ECO:0000256" key="8">
    <source>
        <dbReference type="ARBA" id="ARBA00022840"/>
    </source>
</evidence>
<dbReference type="PROSITE" id="PS50011">
    <property type="entry name" value="PROTEIN_KINASE_DOM"/>
    <property type="match status" value="1"/>
</dbReference>
<dbReference type="InterPro" id="IPR001245">
    <property type="entry name" value="Ser-Thr/Tyr_kinase_cat_dom"/>
</dbReference>
<feature type="region of interest" description="Disordered" evidence="11">
    <location>
        <begin position="385"/>
        <end position="420"/>
    </location>
</feature>
<dbReference type="InterPro" id="IPR008271">
    <property type="entry name" value="Ser/Thr_kinase_AS"/>
</dbReference>
<dbReference type="GO" id="GO:0009734">
    <property type="term" value="P:auxin-activated signaling pathway"/>
    <property type="evidence" value="ECO:0007669"/>
    <property type="project" value="UniProtKB-KW"/>
</dbReference>
<organism evidence="13 14">
    <name type="scientific">Thalictrum thalictroides</name>
    <name type="common">Rue-anemone</name>
    <name type="synonym">Anemone thalictroides</name>
    <dbReference type="NCBI Taxonomy" id="46969"/>
    <lineage>
        <taxon>Eukaryota</taxon>
        <taxon>Viridiplantae</taxon>
        <taxon>Streptophyta</taxon>
        <taxon>Embryophyta</taxon>
        <taxon>Tracheophyta</taxon>
        <taxon>Spermatophyta</taxon>
        <taxon>Magnoliopsida</taxon>
        <taxon>Ranunculales</taxon>
        <taxon>Ranunculaceae</taxon>
        <taxon>Thalictroideae</taxon>
        <taxon>Thalictrum</taxon>
    </lineage>
</organism>
<dbReference type="FunFam" id="1.10.510.10:FF:000142">
    <property type="entry name" value="Octicosapeptide/phox/Bem1p domain kinase superfamily protein"/>
    <property type="match status" value="1"/>
</dbReference>
<dbReference type="InterPro" id="IPR011009">
    <property type="entry name" value="Kinase-like_dom_sf"/>
</dbReference>
<feature type="binding site" evidence="10">
    <location>
        <position position="898"/>
    </location>
    <ligand>
        <name>ATP</name>
        <dbReference type="ChEBI" id="CHEBI:30616"/>
    </ligand>
</feature>
<dbReference type="PRINTS" id="PR00109">
    <property type="entry name" value="TYRKINASE"/>
</dbReference>
<evidence type="ECO:0000256" key="7">
    <source>
        <dbReference type="ARBA" id="ARBA00022777"/>
    </source>
</evidence>
<protein>
    <submittedName>
        <fullName evidence="13">Mitogen-activated protein kinase kinase kinase</fullName>
    </submittedName>
</protein>
<feature type="compositionally biased region" description="Low complexity" evidence="11">
    <location>
        <begin position="164"/>
        <end position="174"/>
    </location>
</feature>